<evidence type="ECO:0000313" key="4">
    <source>
        <dbReference type="Proteomes" id="UP000284395"/>
    </source>
</evidence>
<organism evidence="3 4">
    <name type="scientific">Altericroceibacterium spongiae</name>
    <dbReference type="NCBI Taxonomy" id="2320269"/>
    <lineage>
        <taxon>Bacteria</taxon>
        <taxon>Pseudomonadati</taxon>
        <taxon>Pseudomonadota</taxon>
        <taxon>Alphaproteobacteria</taxon>
        <taxon>Sphingomonadales</taxon>
        <taxon>Erythrobacteraceae</taxon>
        <taxon>Altericroceibacterium</taxon>
    </lineage>
</organism>
<feature type="domain" description="FecR N-terminal" evidence="2">
    <location>
        <begin position="19"/>
        <end position="60"/>
    </location>
</feature>
<dbReference type="RefSeq" id="WP_120326008.1">
    <property type="nucleotide sequence ID" value="NZ_RAPF01000015.1"/>
</dbReference>
<sequence>MNAGRDMDDEGTARADANREASNWLILLQEEPDDAQLQSEFSDWLTASPANIEAWDETRRIAHVIESEPPAYWEQWQESERGNVVSLVSARGPASPPARPRWPLVRNLSAITAAACLALFAAPEVLLHLRADALAGTGETRSLQLADGSTVMLAPQSAVAVNVSKGGEREIDLLRGRAYFEVAPDIAHPFTVAAGETTTTVLGTAFEVRAEGRQNVAVEVKHGRVRVSCDGQVDRNEQLGAGDVLDLGCDDGQADRRTIAPSRIAAWTDNRIIASDRTVREVIDALRPWYGGVIMTFGDGLDERRVTGVYDTRQPEHVLQALARSHGMRVRNVTPWVTVIRAD</sequence>
<accession>A0A420EA50</accession>
<dbReference type="Gene3D" id="2.60.120.1440">
    <property type="match status" value="1"/>
</dbReference>
<dbReference type="InterPro" id="IPR032623">
    <property type="entry name" value="FecR_N"/>
</dbReference>
<dbReference type="PIRSF" id="PIRSF018266">
    <property type="entry name" value="FecR"/>
    <property type="match status" value="1"/>
</dbReference>
<evidence type="ECO:0000313" key="3">
    <source>
        <dbReference type="EMBL" id="RKF17554.1"/>
    </source>
</evidence>
<dbReference type="PANTHER" id="PTHR30273">
    <property type="entry name" value="PERIPLASMIC SIGNAL SENSOR AND SIGMA FACTOR ACTIVATOR FECR-RELATED"/>
    <property type="match status" value="1"/>
</dbReference>
<dbReference type="AlphaFoldDB" id="A0A420EA50"/>
<dbReference type="Gene3D" id="3.55.50.30">
    <property type="match status" value="1"/>
</dbReference>
<evidence type="ECO:0000259" key="2">
    <source>
        <dbReference type="Pfam" id="PF16220"/>
    </source>
</evidence>
<dbReference type="OrthoDB" id="9798846at2"/>
<dbReference type="Proteomes" id="UP000284395">
    <property type="component" value="Unassembled WGS sequence"/>
</dbReference>
<evidence type="ECO:0000259" key="1">
    <source>
        <dbReference type="Pfam" id="PF04773"/>
    </source>
</evidence>
<dbReference type="InterPro" id="IPR006860">
    <property type="entry name" value="FecR"/>
</dbReference>
<dbReference type="Pfam" id="PF04773">
    <property type="entry name" value="FecR"/>
    <property type="match status" value="1"/>
</dbReference>
<dbReference type="EMBL" id="RAPF01000015">
    <property type="protein sequence ID" value="RKF17554.1"/>
    <property type="molecule type" value="Genomic_DNA"/>
</dbReference>
<proteinExistence type="predicted"/>
<comment type="caution">
    <text evidence="3">The sequence shown here is derived from an EMBL/GenBank/DDBJ whole genome shotgun (WGS) entry which is preliminary data.</text>
</comment>
<dbReference type="PANTHER" id="PTHR30273:SF2">
    <property type="entry name" value="PROTEIN FECR"/>
    <property type="match status" value="1"/>
</dbReference>
<protein>
    <submittedName>
        <fullName evidence="3">DUF4880 domain-containing protein</fullName>
    </submittedName>
</protein>
<dbReference type="GO" id="GO:0016989">
    <property type="term" value="F:sigma factor antagonist activity"/>
    <property type="evidence" value="ECO:0007669"/>
    <property type="project" value="TreeGrafter"/>
</dbReference>
<dbReference type="InterPro" id="IPR012373">
    <property type="entry name" value="Ferrdict_sens_TM"/>
</dbReference>
<feature type="domain" description="FecR protein" evidence="1">
    <location>
        <begin position="135"/>
        <end position="226"/>
    </location>
</feature>
<keyword evidence="4" id="KW-1185">Reference proteome</keyword>
<dbReference type="Pfam" id="PF16220">
    <property type="entry name" value="DUF4880"/>
    <property type="match status" value="1"/>
</dbReference>
<reference evidence="3 4" key="1">
    <citation type="submission" date="2018-09" db="EMBL/GenBank/DDBJ databases">
        <title>Altererythrobacter spongiae sp. nov., isolated from a marine sponge.</title>
        <authorList>
            <person name="Zhuang L."/>
            <person name="Luo L."/>
        </authorList>
    </citation>
    <scope>NUCLEOTIDE SEQUENCE [LARGE SCALE GENOMIC DNA]</scope>
    <source>
        <strain evidence="3 4">HN-Y73</strain>
    </source>
</reference>
<gene>
    <name evidence="3" type="ORF">D6851_16510</name>
</gene>
<name>A0A420EA50_9SPHN</name>